<dbReference type="InterPro" id="IPR012337">
    <property type="entry name" value="RNaseH-like_sf"/>
</dbReference>
<keyword evidence="4" id="KW-1185">Reference proteome</keyword>
<dbReference type="InterPro" id="IPR036397">
    <property type="entry name" value="RNaseH_sf"/>
</dbReference>
<proteinExistence type="predicted"/>
<organism evidence="3 4">
    <name type="scientific">Shewanella gelidii</name>
    <dbReference type="NCBI Taxonomy" id="1642821"/>
    <lineage>
        <taxon>Bacteria</taxon>
        <taxon>Pseudomonadati</taxon>
        <taxon>Pseudomonadota</taxon>
        <taxon>Gammaproteobacteria</taxon>
        <taxon>Alteromonadales</taxon>
        <taxon>Shewanellaceae</taxon>
        <taxon>Shewanella</taxon>
    </lineage>
</organism>
<dbReference type="InterPro" id="IPR009057">
    <property type="entry name" value="Homeodomain-like_sf"/>
</dbReference>
<keyword evidence="1" id="KW-0175">Coiled coil</keyword>
<evidence type="ECO:0000313" key="4">
    <source>
        <dbReference type="Proteomes" id="UP000613743"/>
    </source>
</evidence>
<protein>
    <submittedName>
        <fullName evidence="3">IS481 family transposase</fullName>
    </submittedName>
</protein>
<dbReference type="PROSITE" id="PS50994">
    <property type="entry name" value="INTEGRASE"/>
    <property type="match status" value="1"/>
</dbReference>
<accession>A0A917JV21</accession>
<reference evidence="3" key="1">
    <citation type="journal article" date="2014" name="Int. J. Syst. Evol. Microbiol.">
        <title>Complete genome sequence of Corynebacterium casei LMG S-19264T (=DSM 44701T), isolated from a smear-ripened cheese.</title>
        <authorList>
            <consortium name="US DOE Joint Genome Institute (JGI-PGF)"/>
            <person name="Walter F."/>
            <person name="Albersmeier A."/>
            <person name="Kalinowski J."/>
            <person name="Ruckert C."/>
        </authorList>
    </citation>
    <scope>NUCLEOTIDE SEQUENCE</scope>
    <source>
        <strain evidence="3">JCM 30804</strain>
    </source>
</reference>
<sequence length="352" mass="39383">MNNKESKQDIRNKLALLQLAKELGSVSKACEIMGYSRDSYYRFKRQYEQVGEQGLRNLSRKKPALKNRVSAEVEEQVIEIALDYPNYGQAKAAEILTARGCKISASGVRAIWVRHNLETKKNRLNALQSALRQQSNLANHARSQTEQLYRLKQTDDELECLYPGNVCVQDTFAVGEFEGIGMVYQHTFVDAYSQFAHAKLSLSNDSQAAADFLLKHVAPDYVAKGLPIEHLLTDKGVEFFGKKSQPFKDVVAKIEANHVHMRAYNGPVVNGLGARFHRLIWDNFYESLIKTQRLNALAEIDAALQAWLQTYNGGHGVAGRYTLGRAPEVSLQLGLHLVEPQGVALLKQVIAA</sequence>
<dbReference type="EMBL" id="BMPZ01000008">
    <property type="protein sequence ID" value="GGI87617.1"/>
    <property type="molecule type" value="Genomic_DNA"/>
</dbReference>
<evidence type="ECO:0000313" key="3">
    <source>
        <dbReference type="EMBL" id="GGI87617.1"/>
    </source>
</evidence>
<gene>
    <name evidence="3" type="ORF">GCM10009332_26120</name>
</gene>
<dbReference type="SUPFAM" id="SSF53098">
    <property type="entry name" value="Ribonuclease H-like"/>
    <property type="match status" value="1"/>
</dbReference>
<dbReference type="GO" id="GO:0003676">
    <property type="term" value="F:nucleic acid binding"/>
    <property type="evidence" value="ECO:0007669"/>
    <property type="project" value="InterPro"/>
</dbReference>
<evidence type="ECO:0000259" key="2">
    <source>
        <dbReference type="PROSITE" id="PS50994"/>
    </source>
</evidence>
<evidence type="ECO:0000256" key="1">
    <source>
        <dbReference type="SAM" id="Coils"/>
    </source>
</evidence>
<dbReference type="GO" id="GO:0015074">
    <property type="term" value="P:DNA integration"/>
    <property type="evidence" value="ECO:0007669"/>
    <property type="project" value="InterPro"/>
</dbReference>
<dbReference type="Pfam" id="PF13551">
    <property type="entry name" value="HTH_29"/>
    <property type="match status" value="1"/>
</dbReference>
<dbReference type="Proteomes" id="UP000613743">
    <property type="component" value="Unassembled WGS sequence"/>
</dbReference>
<dbReference type="Gene3D" id="3.30.420.10">
    <property type="entry name" value="Ribonuclease H-like superfamily/Ribonuclease H"/>
    <property type="match status" value="1"/>
</dbReference>
<name>A0A917JV21_9GAMM</name>
<dbReference type="RefSeq" id="WP_229779899.1">
    <property type="nucleotide sequence ID" value="NZ_BMPZ01000008.1"/>
</dbReference>
<dbReference type="AlphaFoldDB" id="A0A917JV21"/>
<reference evidence="3" key="2">
    <citation type="submission" date="2020-09" db="EMBL/GenBank/DDBJ databases">
        <authorList>
            <person name="Sun Q."/>
            <person name="Ohkuma M."/>
        </authorList>
    </citation>
    <scope>NUCLEOTIDE SEQUENCE</scope>
    <source>
        <strain evidence="3">JCM 30804</strain>
    </source>
</reference>
<dbReference type="SUPFAM" id="SSF46689">
    <property type="entry name" value="Homeodomain-like"/>
    <property type="match status" value="1"/>
</dbReference>
<dbReference type="InterPro" id="IPR001584">
    <property type="entry name" value="Integrase_cat-core"/>
</dbReference>
<feature type="coiled-coil region" evidence="1">
    <location>
        <begin position="114"/>
        <end position="144"/>
    </location>
</feature>
<comment type="caution">
    <text evidence="3">The sequence shown here is derived from an EMBL/GenBank/DDBJ whole genome shotgun (WGS) entry which is preliminary data.</text>
</comment>
<feature type="domain" description="Integrase catalytic" evidence="2">
    <location>
        <begin position="159"/>
        <end position="335"/>
    </location>
</feature>